<gene>
    <name evidence="1" type="ORF">PXEA_LOCUS35783</name>
</gene>
<sequence length="97" mass="11154">MEEITIKTSLLTLYVVLEDFREEDTDFKALASYYGSIIGTPEMGAAFRVSAAAECKFPHHMGIPHPHCPQRIKTIQWHLHQLAMTLWEREQKLQEAA</sequence>
<dbReference type="EMBL" id="CAAALY010273890">
    <property type="protein sequence ID" value="VEL42343.1"/>
    <property type="molecule type" value="Genomic_DNA"/>
</dbReference>
<protein>
    <submittedName>
        <fullName evidence="1">Uncharacterized protein</fullName>
    </submittedName>
</protein>
<feature type="non-terminal residue" evidence="1">
    <location>
        <position position="1"/>
    </location>
</feature>
<reference evidence="1" key="1">
    <citation type="submission" date="2018-11" db="EMBL/GenBank/DDBJ databases">
        <authorList>
            <consortium name="Pathogen Informatics"/>
        </authorList>
    </citation>
    <scope>NUCLEOTIDE SEQUENCE</scope>
</reference>
<evidence type="ECO:0000313" key="2">
    <source>
        <dbReference type="Proteomes" id="UP000784294"/>
    </source>
</evidence>
<organism evidence="1 2">
    <name type="scientific">Protopolystoma xenopodis</name>
    <dbReference type="NCBI Taxonomy" id="117903"/>
    <lineage>
        <taxon>Eukaryota</taxon>
        <taxon>Metazoa</taxon>
        <taxon>Spiralia</taxon>
        <taxon>Lophotrochozoa</taxon>
        <taxon>Platyhelminthes</taxon>
        <taxon>Monogenea</taxon>
        <taxon>Polyopisthocotylea</taxon>
        <taxon>Polystomatidea</taxon>
        <taxon>Polystomatidae</taxon>
        <taxon>Protopolystoma</taxon>
    </lineage>
</organism>
<accession>A0A3S5CVE1</accession>
<name>A0A3S5CVE1_9PLAT</name>
<dbReference type="AlphaFoldDB" id="A0A3S5CVE1"/>
<dbReference type="OrthoDB" id="10206528at2759"/>
<comment type="caution">
    <text evidence="1">The sequence shown here is derived from an EMBL/GenBank/DDBJ whole genome shotgun (WGS) entry which is preliminary data.</text>
</comment>
<dbReference type="Proteomes" id="UP000784294">
    <property type="component" value="Unassembled WGS sequence"/>
</dbReference>
<proteinExistence type="predicted"/>
<keyword evidence="2" id="KW-1185">Reference proteome</keyword>
<evidence type="ECO:0000313" key="1">
    <source>
        <dbReference type="EMBL" id="VEL42343.1"/>
    </source>
</evidence>